<keyword evidence="3" id="KW-0813">Transport</keyword>
<dbReference type="GO" id="GO:1990281">
    <property type="term" value="C:efflux pump complex"/>
    <property type="evidence" value="ECO:0007669"/>
    <property type="project" value="TreeGrafter"/>
</dbReference>
<dbReference type="AlphaFoldDB" id="A0A917M3J9"/>
<name>A0A917M3J9_9BACT</name>
<dbReference type="GO" id="GO:0009279">
    <property type="term" value="C:cell outer membrane"/>
    <property type="evidence" value="ECO:0007669"/>
    <property type="project" value="UniProtKB-SubCell"/>
</dbReference>
<dbReference type="PANTHER" id="PTHR30026:SF20">
    <property type="entry name" value="OUTER MEMBRANE PROTEIN TOLC"/>
    <property type="match status" value="1"/>
</dbReference>
<dbReference type="EMBL" id="BMGT01000002">
    <property type="protein sequence ID" value="GGG75188.1"/>
    <property type="molecule type" value="Genomic_DNA"/>
</dbReference>
<dbReference type="PANTHER" id="PTHR30026">
    <property type="entry name" value="OUTER MEMBRANE PROTEIN TOLC"/>
    <property type="match status" value="1"/>
</dbReference>
<evidence type="ECO:0000256" key="4">
    <source>
        <dbReference type="ARBA" id="ARBA00022452"/>
    </source>
</evidence>
<accession>A0A917M3J9</accession>
<feature type="signal peptide" evidence="8">
    <location>
        <begin position="1"/>
        <end position="20"/>
    </location>
</feature>
<dbReference type="Pfam" id="PF02321">
    <property type="entry name" value="OEP"/>
    <property type="match status" value="2"/>
</dbReference>
<evidence type="ECO:0000256" key="3">
    <source>
        <dbReference type="ARBA" id="ARBA00022448"/>
    </source>
</evidence>
<dbReference type="InterPro" id="IPR028351">
    <property type="entry name" value="CyaE"/>
</dbReference>
<feature type="chain" id="PRO_5037963786" description="Outer membrane protein" evidence="8">
    <location>
        <begin position="21"/>
        <end position="457"/>
    </location>
</feature>
<dbReference type="GO" id="GO:0015288">
    <property type="term" value="F:porin activity"/>
    <property type="evidence" value="ECO:0007669"/>
    <property type="project" value="TreeGrafter"/>
</dbReference>
<sequence>MILKLRTFTLLLLTPCVSWGQQSSLRLPNAPSASRAVLAVAQSASTSDAPVLLTRQQAETIALANNPRIHIGQLLAKVQHQVVRETRSSELPDLNGNLTAVQAEEASRISAGGLTASRLLQHAGMGVQVSQLITDFGHTQNLVDSAKLNEKARLADAEASREDIVLATDEVFYQTIEAQATLKVAEQTVSARQTLVDQVSALTSAKLKSDLDLSFAQVNLSQAKLLQLDAQNNFDAAKASLDAVLGYDHPTNYTLVAGTDPLAALPPDVGTLLAAAIQNRPDLQSLQWNEQAARKYSRAQHEQLLPTINALGTVGKTPVGSSQYFPTDWYGAVGVNMSIPIFNGFRYSAEASQASYEAKAAAERTHDLRDQVVRDVRTAWLNANTALQRVTVTGELLRQANLALNLAQTRYQLGLSSIVELSQAQLQQTQAAISNANARSQYGFALSNLRFQTGTQP</sequence>
<dbReference type="Gene3D" id="1.20.1600.10">
    <property type="entry name" value="Outer membrane efflux proteins (OEP)"/>
    <property type="match status" value="1"/>
</dbReference>
<keyword evidence="7" id="KW-0998">Cell outer membrane</keyword>
<keyword evidence="10" id="KW-1185">Reference proteome</keyword>
<organism evidence="9 10">
    <name type="scientific">Edaphobacter dinghuensis</name>
    <dbReference type="NCBI Taxonomy" id="1560005"/>
    <lineage>
        <taxon>Bacteria</taxon>
        <taxon>Pseudomonadati</taxon>
        <taxon>Acidobacteriota</taxon>
        <taxon>Terriglobia</taxon>
        <taxon>Terriglobales</taxon>
        <taxon>Acidobacteriaceae</taxon>
        <taxon>Edaphobacter</taxon>
    </lineage>
</organism>
<dbReference type="InterPro" id="IPR051906">
    <property type="entry name" value="TolC-like"/>
</dbReference>
<evidence type="ECO:0000313" key="9">
    <source>
        <dbReference type="EMBL" id="GGG75188.1"/>
    </source>
</evidence>
<evidence type="ECO:0000313" key="10">
    <source>
        <dbReference type="Proteomes" id="UP000647241"/>
    </source>
</evidence>
<dbReference type="InterPro" id="IPR003423">
    <property type="entry name" value="OMP_efflux"/>
</dbReference>
<comment type="subcellular location">
    <subcellularLocation>
        <location evidence="1">Cell outer membrane</location>
    </subcellularLocation>
</comment>
<comment type="similarity">
    <text evidence="2">Belongs to the outer membrane factor (OMF) (TC 1.B.17) family.</text>
</comment>
<keyword evidence="5" id="KW-0812">Transmembrane</keyword>
<protein>
    <recommendedName>
        <fullName evidence="11">Outer membrane protein</fullName>
    </recommendedName>
</protein>
<gene>
    <name evidence="9" type="ORF">GCM10011585_17490</name>
</gene>
<evidence type="ECO:0000256" key="2">
    <source>
        <dbReference type="ARBA" id="ARBA00007613"/>
    </source>
</evidence>
<keyword evidence="4" id="KW-1134">Transmembrane beta strand</keyword>
<dbReference type="SUPFAM" id="SSF56954">
    <property type="entry name" value="Outer membrane efflux proteins (OEP)"/>
    <property type="match status" value="1"/>
</dbReference>
<proteinExistence type="inferred from homology"/>
<evidence type="ECO:0000256" key="6">
    <source>
        <dbReference type="ARBA" id="ARBA00023136"/>
    </source>
</evidence>
<evidence type="ECO:0000256" key="1">
    <source>
        <dbReference type="ARBA" id="ARBA00004442"/>
    </source>
</evidence>
<reference evidence="9" key="1">
    <citation type="journal article" date="2014" name="Int. J. Syst. Evol. Microbiol.">
        <title>Complete genome sequence of Corynebacterium casei LMG S-19264T (=DSM 44701T), isolated from a smear-ripened cheese.</title>
        <authorList>
            <consortium name="US DOE Joint Genome Institute (JGI-PGF)"/>
            <person name="Walter F."/>
            <person name="Albersmeier A."/>
            <person name="Kalinowski J."/>
            <person name="Ruckert C."/>
        </authorList>
    </citation>
    <scope>NUCLEOTIDE SEQUENCE</scope>
    <source>
        <strain evidence="9">CGMCC 1.12997</strain>
    </source>
</reference>
<comment type="caution">
    <text evidence="9">The sequence shown here is derived from an EMBL/GenBank/DDBJ whole genome shotgun (WGS) entry which is preliminary data.</text>
</comment>
<keyword evidence="8" id="KW-0732">Signal</keyword>
<evidence type="ECO:0008006" key="11">
    <source>
        <dbReference type="Google" id="ProtNLM"/>
    </source>
</evidence>
<evidence type="ECO:0000256" key="5">
    <source>
        <dbReference type="ARBA" id="ARBA00022692"/>
    </source>
</evidence>
<dbReference type="RefSeq" id="WP_188553769.1">
    <property type="nucleotide sequence ID" value="NZ_BMGT01000002.1"/>
</dbReference>
<dbReference type="Proteomes" id="UP000647241">
    <property type="component" value="Unassembled WGS sequence"/>
</dbReference>
<dbReference type="PIRSF" id="PIRSF001892">
    <property type="entry name" value="CyaE"/>
    <property type="match status" value="1"/>
</dbReference>
<dbReference type="GO" id="GO:0015562">
    <property type="term" value="F:efflux transmembrane transporter activity"/>
    <property type="evidence" value="ECO:0007669"/>
    <property type="project" value="InterPro"/>
</dbReference>
<reference evidence="9" key="2">
    <citation type="submission" date="2020-09" db="EMBL/GenBank/DDBJ databases">
        <authorList>
            <person name="Sun Q."/>
            <person name="Zhou Y."/>
        </authorList>
    </citation>
    <scope>NUCLEOTIDE SEQUENCE</scope>
    <source>
        <strain evidence="9">CGMCC 1.12997</strain>
    </source>
</reference>
<evidence type="ECO:0000256" key="8">
    <source>
        <dbReference type="SAM" id="SignalP"/>
    </source>
</evidence>
<evidence type="ECO:0000256" key="7">
    <source>
        <dbReference type="ARBA" id="ARBA00023237"/>
    </source>
</evidence>
<keyword evidence="6" id="KW-0472">Membrane</keyword>